<feature type="transmembrane region" description="Helical" evidence="1">
    <location>
        <begin position="77"/>
        <end position="101"/>
    </location>
</feature>
<comment type="caution">
    <text evidence="2">The sequence shown here is derived from an EMBL/GenBank/DDBJ whole genome shotgun (WGS) entry which is preliminary data.</text>
</comment>
<evidence type="ECO:0000313" key="2">
    <source>
        <dbReference type="EMBL" id="MFC3454547.1"/>
    </source>
</evidence>
<reference evidence="3" key="1">
    <citation type="journal article" date="2019" name="Int. J. Syst. Evol. Microbiol.">
        <title>The Global Catalogue of Microorganisms (GCM) 10K type strain sequencing project: providing services to taxonomists for standard genome sequencing and annotation.</title>
        <authorList>
            <consortium name="The Broad Institute Genomics Platform"/>
            <consortium name="The Broad Institute Genome Sequencing Center for Infectious Disease"/>
            <person name="Wu L."/>
            <person name="Ma J."/>
        </authorList>
    </citation>
    <scope>NUCLEOTIDE SEQUENCE [LARGE SCALE GENOMIC DNA]</scope>
    <source>
        <strain evidence="3">CGMCC 4.7676</strain>
    </source>
</reference>
<sequence length="117" mass="11755">MWWPTRPSPAVPAERAGAAGAIAETGNEIGNVLGTALMGSLAALVFRLAGPGLAPTLGETLQLPGIAPTAAVDAKEAFVAGLHTAVAVLTLLHVGLGALALRWLPQPEKALVPQVPA</sequence>
<protein>
    <recommendedName>
        <fullName evidence="4">MFS transporter</fullName>
    </recommendedName>
</protein>
<keyword evidence="3" id="KW-1185">Reference proteome</keyword>
<proteinExistence type="predicted"/>
<evidence type="ECO:0000256" key="1">
    <source>
        <dbReference type="SAM" id="Phobius"/>
    </source>
</evidence>
<keyword evidence="1" id="KW-1133">Transmembrane helix</keyword>
<keyword evidence="1" id="KW-0812">Transmembrane</keyword>
<dbReference type="EMBL" id="JBHRWK010000068">
    <property type="protein sequence ID" value="MFC3454547.1"/>
    <property type="molecule type" value="Genomic_DNA"/>
</dbReference>
<evidence type="ECO:0008006" key="4">
    <source>
        <dbReference type="Google" id="ProtNLM"/>
    </source>
</evidence>
<keyword evidence="1" id="KW-0472">Membrane</keyword>
<accession>A0ABV7P9D8</accession>
<organism evidence="2 3">
    <name type="scientific">Amycolatopsis speibonae</name>
    <dbReference type="NCBI Taxonomy" id="1450224"/>
    <lineage>
        <taxon>Bacteria</taxon>
        <taxon>Bacillati</taxon>
        <taxon>Actinomycetota</taxon>
        <taxon>Actinomycetes</taxon>
        <taxon>Pseudonocardiales</taxon>
        <taxon>Pseudonocardiaceae</taxon>
        <taxon>Amycolatopsis</taxon>
    </lineage>
</organism>
<gene>
    <name evidence="2" type="ORF">ACFOSH_34365</name>
</gene>
<name>A0ABV7P9D8_9PSEU</name>
<evidence type="ECO:0000313" key="3">
    <source>
        <dbReference type="Proteomes" id="UP001595645"/>
    </source>
</evidence>
<dbReference type="Proteomes" id="UP001595645">
    <property type="component" value="Unassembled WGS sequence"/>
</dbReference>